<evidence type="ECO:0000313" key="2">
    <source>
        <dbReference type="Proteomes" id="UP000482960"/>
    </source>
</evidence>
<dbReference type="EMBL" id="BLPG01000002">
    <property type="protein sequence ID" value="GFJ95719.1"/>
    <property type="molecule type" value="Genomic_DNA"/>
</dbReference>
<reference evidence="1 2" key="1">
    <citation type="submission" date="2020-03" db="EMBL/GenBank/DDBJ databases">
        <title>Whole genome shotgun sequence of Phytohabitans rumicis NBRC 108638.</title>
        <authorList>
            <person name="Komaki H."/>
            <person name="Tamura T."/>
        </authorList>
    </citation>
    <scope>NUCLEOTIDE SEQUENCE [LARGE SCALE GENOMIC DNA]</scope>
    <source>
        <strain evidence="1 2">NBRC 108638</strain>
    </source>
</reference>
<protein>
    <recommendedName>
        <fullName evidence="3">OmdA domain containing protein</fullName>
    </recommendedName>
</protein>
<evidence type="ECO:0000313" key="1">
    <source>
        <dbReference type="EMBL" id="GFJ95719.1"/>
    </source>
</evidence>
<accession>A0A6V8LM87</accession>
<comment type="caution">
    <text evidence="1">The sequence shown here is derived from an EMBL/GenBank/DDBJ whole genome shotgun (WGS) entry which is preliminary data.</text>
</comment>
<proteinExistence type="predicted"/>
<dbReference type="AlphaFoldDB" id="A0A6V8LM87"/>
<organism evidence="1 2">
    <name type="scientific">Phytohabitans rumicis</name>
    <dbReference type="NCBI Taxonomy" id="1076125"/>
    <lineage>
        <taxon>Bacteria</taxon>
        <taxon>Bacillati</taxon>
        <taxon>Actinomycetota</taxon>
        <taxon>Actinomycetes</taxon>
        <taxon>Micromonosporales</taxon>
        <taxon>Micromonosporaceae</taxon>
    </lineage>
</organism>
<gene>
    <name evidence="1" type="ORF">Prum_093610</name>
</gene>
<evidence type="ECO:0008006" key="3">
    <source>
        <dbReference type="Google" id="ProtNLM"/>
    </source>
</evidence>
<sequence length="182" mass="19815">MEGAITCADAAAFEDWLERHHDSAAEVWVKIAKKGSGVPSMTASEAVDVVLCFGWIDGQRKSLDGTYFLQRYTRRRPKGTWSRINVDRVAALTAAGRMRAPGLAEVAAARADGRWEAAYESQRTATVPADLAAALAASPRAREAYERLDRTARYLVILGLAKTRTPAGRAARLAKEIAALER</sequence>
<dbReference type="Pfam" id="PF13376">
    <property type="entry name" value="OmdA"/>
    <property type="match status" value="1"/>
</dbReference>
<reference evidence="1 2" key="2">
    <citation type="submission" date="2020-03" db="EMBL/GenBank/DDBJ databases">
        <authorList>
            <person name="Ichikawa N."/>
            <person name="Kimura A."/>
            <person name="Kitahashi Y."/>
            <person name="Uohara A."/>
        </authorList>
    </citation>
    <scope>NUCLEOTIDE SEQUENCE [LARGE SCALE GENOMIC DNA]</scope>
    <source>
        <strain evidence="1 2">NBRC 108638</strain>
    </source>
</reference>
<dbReference type="Proteomes" id="UP000482960">
    <property type="component" value="Unassembled WGS sequence"/>
</dbReference>
<name>A0A6V8LM87_9ACTN</name>
<dbReference type="RefSeq" id="WP_173085034.1">
    <property type="nucleotide sequence ID" value="NZ_BAABJB010000040.1"/>
</dbReference>
<keyword evidence="2" id="KW-1185">Reference proteome</keyword>